<dbReference type="EMBL" id="JAULSN010000002">
    <property type="protein sequence ID" value="KAK3379670.1"/>
    <property type="molecule type" value="Genomic_DNA"/>
</dbReference>
<keyword evidence="3 8" id="KW-0349">Heme</keyword>
<dbReference type="PRINTS" id="PR00465">
    <property type="entry name" value="EP450IV"/>
</dbReference>
<dbReference type="PROSITE" id="PS00086">
    <property type="entry name" value="CYTOCHROME_P450"/>
    <property type="match status" value="1"/>
</dbReference>
<dbReference type="GO" id="GO:0016705">
    <property type="term" value="F:oxidoreductase activity, acting on paired donors, with incorporation or reduction of molecular oxygen"/>
    <property type="evidence" value="ECO:0007669"/>
    <property type="project" value="InterPro"/>
</dbReference>
<comment type="similarity">
    <text evidence="2 9">Belongs to the cytochrome P450 family.</text>
</comment>
<dbReference type="InterPro" id="IPR017972">
    <property type="entry name" value="Cyt_P450_CS"/>
</dbReference>
<dbReference type="PANTHER" id="PTHR46206:SF1">
    <property type="entry name" value="P450, PUTATIVE (EUROFUNG)-RELATED"/>
    <property type="match status" value="1"/>
</dbReference>
<dbReference type="InterPro" id="IPR001128">
    <property type="entry name" value="Cyt_P450"/>
</dbReference>
<comment type="caution">
    <text evidence="10">The sequence shown here is derived from an EMBL/GenBank/DDBJ whole genome shotgun (WGS) entry which is preliminary data.</text>
</comment>
<evidence type="ECO:0000256" key="5">
    <source>
        <dbReference type="ARBA" id="ARBA00023002"/>
    </source>
</evidence>
<sequence>MAYYLTALATSLVSLLLLAGFVAILSSCLQLWALPRTISVLGARDNSLLSRTAAYLAAWPSYHSSRAAAYAEFSRLGKPFISPSPSLGPDIVVPPQHVKWLLSQPSSVLAQRPALWEGMAIRYMFPSADPAAEFVPALVKRHMSPAGVDGMQADMYRELQRWTDAGLGTDKERWAEVALFDTLGTIMKHVGQRLYFGAELGSSDELGRVLQKLANWSGLGGLVIGQFSPAVFRRPLGWLFRIPLGYYTRAFKRIWEPAVRTQLEAGRLSGVGSATAGAVEALAGTKRHTVESISSNFMIMYGVASNVKQPGTLALLLNLITQRGAEARAFLPLLRHEVDTVFSQPTAWTDITTFTSKTLPLTTAFARESMRYSPLAASIPLRAVVAPGGVLLPDGITHVPRGARLACPAEAMTRDERFVPRPHVFDPFRFLEADDDDDEGGRRYRLKADSDIADVSESFLFFGFGRHACPGRFFMARLMMMLLAYVVKHYDFEPVSNDAPVPIRAGFVNLPPLGTRVRFRRRKGVYLAS</sequence>
<dbReference type="Gene3D" id="1.10.630.10">
    <property type="entry name" value="Cytochrome P450"/>
    <property type="match status" value="1"/>
</dbReference>
<dbReference type="AlphaFoldDB" id="A0AAE0NDV1"/>
<keyword evidence="6 8" id="KW-0408">Iron</keyword>
<keyword evidence="11" id="KW-1185">Reference proteome</keyword>
<dbReference type="InterPro" id="IPR002403">
    <property type="entry name" value="Cyt_P450_E_grp-IV"/>
</dbReference>
<evidence type="ECO:0000313" key="11">
    <source>
        <dbReference type="Proteomes" id="UP001287356"/>
    </source>
</evidence>
<evidence type="ECO:0000256" key="3">
    <source>
        <dbReference type="ARBA" id="ARBA00022617"/>
    </source>
</evidence>
<dbReference type="GO" id="GO:0005506">
    <property type="term" value="F:iron ion binding"/>
    <property type="evidence" value="ECO:0007669"/>
    <property type="project" value="InterPro"/>
</dbReference>
<dbReference type="GO" id="GO:0020037">
    <property type="term" value="F:heme binding"/>
    <property type="evidence" value="ECO:0007669"/>
    <property type="project" value="InterPro"/>
</dbReference>
<keyword evidence="5 9" id="KW-0560">Oxidoreductase</keyword>
<dbReference type="Pfam" id="PF00067">
    <property type="entry name" value="p450"/>
    <property type="match status" value="1"/>
</dbReference>
<protein>
    <submittedName>
        <fullName evidence="10">Cytochrome P450</fullName>
    </submittedName>
</protein>
<keyword evidence="7 9" id="KW-0503">Monooxygenase</keyword>
<evidence type="ECO:0000313" key="10">
    <source>
        <dbReference type="EMBL" id="KAK3379670.1"/>
    </source>
</evidence>
<dbReference type="CDD" id="cd11041">
    <property type="entry name" value="CYP503A1-like"/>
    <property type="match status" value="1"/>
</dbReference>
<reference evidence="10" key="2">
    <citation type="submission" date="2023-06" db="EMBL/GenBank/DDBJ databases">
        <authorList>
            <consortium name="Lawrence Berkeley National Laboratory"/>
            <person name="Haridas S."/>
            <person name="Hensen N."/>
            <person name="Bonometti L."/>
            <person name="Westerberg I."/>
            <person name="Brannstrom I.O."/>
            <person name="Guillou S."/>
            <person name="Cros-Aarteil S."/>
            <person name="Calhoun S."/>
            <person name="Kuo A."/>
            <person name="Mondo S."/>
            <person name="Pangilinan J."/>
            <person name="Riley R."/>
            <person name="Labutti K."/>
            <person name="Andreopoulos B."/>
            <person name="Lipzen A."/>
            <person name="Chen C."/>
            <person name="Yanf M."/>
            <person name="Daum C."/>
            <person name="Ng V."/>
            <person name="Clum A."/>
            <person name="Steindorff A."/>
            <person name="Ohm R."/>
            <person name="Martin F."/>
            <person name="Silar P."/>
            <person name="Natvig D."/>
            <person name="Lalanne C."/>
            <person name="Gautier V."/>
            <person name="Ament-Velasquez S.L."/>
            <person name="Kruys A."/>
            <person name="Hutchinson M.I."/>
            <person name="Powell A.J."/>
            <person name="Barry K."/>
            <person name="Miller A.N."/>
            <person name="Grigoriev I.V."/>
            <person name="Debuchy R."/>
            <person name="Gladieux P."/>
            <person name="Thoren M.H."/>
            <person name="Johannesson H."/>
        </authorList>
    </citation>
    <scope>NUCLEOTIDE SEQUENCE</scope>
    <source>
        <strain evidence="10">CBS 958.72</strain>
    </source>
</reference>
<evidence type="ECO:0000256" key="8">
    <source>
        <dbReference type="PIRSR" id="PIRSR602403-1"/>
    </source>
</evidence>
<organism evidence="10 11">
    <name type="scientific">Lasiosphaeria ovina</name>
    <dbReference type="NCBI Taxonomy" id="92902"/>
    <lineage>
        <taxon>Eukaryota</taxon>
        <taxon>Fungi</taxon>
        <taxon>Dikarya</taxon>
        <taxon>Ascomycota</taxon>
        <taxon>Pezizomycotina</taxon>
        <taxon>Sordariomycetes</taxon>
        <taxon>Sordariomycetidae</taxon>
        <taxon>Sordariales</taxon>
        <taxon>Lasiosphaeriaceae</taxon>
        <taxon>Lasiosphaeria</taxon>
    </lineage>
</organism>
<evidence type="ECO:0000256" key="2">
    <source>
        <dbReference type="ARBA" id="ARBA00010617"/>
    </source>
</evidence>
<name>A0AAE0NDV1_9PEZI</name>
<evidence type="ECO:0000256" key="6">
    <source>
        <dbReference type="ARBA" id="ARBA00023004"/>
    </source>
</evidence>
<evidence type="ECO:0000256" key="1">
    <source>
        <dbReference type="ARBA" id="ARBA00001971"/>
    </source>
</evidence>
<evidence type="ECO:0000256" key="7">
    <source>
        <dbReference type="ARBA" id="ARBA00023033"/>
    </source>
</evidence>
<proteinExistence type="inferred from homology"/>
<dbReference type="GO" id="GO:0004497">
    <property type="term" value="F:monooxygenase activity"/>
    <property type="evidence" value="ECO:0007669"/>
    <property type="project" value="UniProtKB-KW"/>
</dbReference>
<accession>A0AAE0NDV1</accession>
<gene>
    <name evidence="10" type="ORF">B0T24DRAFT_675434</name>
</gene>
<dbReference type="PANTHER" id="PTHR46206">
    <property type="entry name" value="CYTOCHROME P450"/>
    <property type="match status" value="1"/>
</dbReference>
<keyword evidence="4 8" id="KW-0479">Metal-binding</keyword>
<evidence type="ECO:0000256" key="9">
    <source>
        <dbReference type="RuleBase" id="RU000461"/>
    </source>
</evidence>
<dbReference type="Proteomes" id="UP001287356">
    <property type="component" value="Unassembled WGS sequence"/>
</dbReference>
<evidence type="ECO:0000256" key="4">
    <source>
        <dbReference type="ARBA" id="ARBA00022723"/>
    </source>
</evidence>
<dbReference type="SUPFAM" id="SSF48264">
    <property type="entry name" value="Cytochrome P450"/>
    <property type="match status" value="1"/>
</dbReference>
<feature type="binding site" description="axial binding residue" evidence="8">
    <location>
        <position position="469"/>
    </location>
    <ligand>
        <name>heme</name>
        <dbReference type="ChEBI" id="CHEBI:30413"/>
    </ligand>
    <ligandPart>
        <name>Fe</name>
        <dbReference type="ChEBI" id="CHEBI:18248"/>
    </ligandPart>
</feature>
<reference evidence="10" key="1">
    <citation type="journal article" date="2023" name="Mol. Phylogenet. Evol.">
        <title>Genome-scale phylogeny and comparative genomics of the fungal order Sordariales.</title>
        <authorList>
            <person name="Hensen N."/>
            <person name="Bonometti L."/>
            <person name="Westerberg I."/>
            <person name="Brannstrom I.O."/>
            <person name="Guillou S."/>
            <person name="Cros-Aarteil S."/>
            <person name="Calhoun S."/>
            <person name="Haridas S."/>
            <person name="Kuo A."/>
            <person name="Mondo S."/>
            <person name="Pangilinan J."/>
            <person name="Riley R."/>
            <person name="LaButti K."/>
            <person name="Andreopoulos B."/>
            <person name="Lipzen A."/>
            <person name="Chen C."/>
            <person name="Yan M."/>
            <person name="Daum C."/>
            <person name="Ng V."/>
            <person name="Clum A."/>
            <person name="Steindorff A."/>
            <person name="Ohm R.A."/>
            <person name="Martin F."/>
            <person name="Silar P."/>
            <person name="Natvig D.O."/>
            <person name="Lalanne C."/>
            <person name="Gautier V."/>
            <person name="Ament-Velasquez S.L."/>
            <person name="Kruys A."/>
            <person name="Hutchinson M.I."/>
            <person name="Powell A.J."/>
            <person name="Barry K."/>
            <person name="Miller A.N."/>
            <person name="Grigoriev I.V."/>
            <person name="Debuchy R."/>
            <person name="Gladieux P."/>
            <person name="Hiltunen Thoren M."/>
            <person name="Johannesson H."/>
        </authorList>
    </citation>
    <scope>NUCLEOTIDE SEQUENCE</scope>
    <source>
        <strain evidence="10">CBS 958.72</strain>
    </source>
</reference>
<comment type="cofactor">
    <cofactor evidence="1 8">
        <name>heme</name>
        <dbReference type="ChEBI" id="CHEBI:30413"/>
    </cofactor>
</comment>
<dbReference type="InterPro" id="IPR036396">
    <property type="entry name" value="Cyt_P450_sf"/>
</dbReference>